<accession>A0A2V0NSE1</accession>
<dbReference type="Proteomes" id="UP000247498">
    <property type="component" value="Unassembled WGS sequence"/>
</dbReference>
<evidence type="ECO:0000313" key="3">
    <source>
        <dbReference type="EMBL" id="GBF87755.1"/>
    </source>
</evidence>
<sequence>MAAPRAALAAALLLACCAALAAGHVVMIDPMSRPWIDYLENYNYNPHAVFAGGVGKVSKDGQLSWPAHNMNSICGDAVGEGKWDAPGKIRKTYSAGQTINVDIVFAQNHLGRVNVRLCPLDATDESKCTALEQASGKGKDFDLAWTPGWYGVTDGFTAPTGGQEGAELYKMPPVTKSEGCATWACDQFKGQYVYRTQWKLPGGYTCDHCKLQMYYLTGSRCWPPCNKKEGCSKPVPYGYCGSPGESYPEEFWNCADIKITSGGSRKLLASA</sequence>
<protein>
    <recommendedName>
        <fullName evidence="2">Chitin-binding type-4 domain-containing protein</fullName>
    </recommendedName>
</protein>
<dbReference type="InParanoid" id="A0A2V0NSE1"/>
<feature type="domain" description="Chitin-binding type-4" evidence="2">
    <location>
        <begin position="24"/>
        <end position="257"/>
    </location>
</feature>
<feature type="chain" id="PRO_5016079576" description="Chitin-binding type-4 domain-containing protein" evidence="1">
    <location>
        <begin position="24"/>
        <end position="271"/>
    </location>
</feature>
<dbReference type="EMBL" id="BDRX01000002">
    <property type="protein sequence ID" value="GBF87755.1"/>
    <property type="molecule type" value="Genomic_DNA"/>
</dbReference>
<dbReference type="OrthoDB" id="76388at2759"/>
<gene>
    <name evidence="3" type="ORF">Rsub_00466</name>
</gene>
<feature type="signal peptide" evidence="1">
    <location>
        <begin position="1"/>
        <end position="23"/>
    </location>
</feature>
<proteinExistence type="predicted"/>
<keyword evidence="4" id="KW-1185">Reference proteome</keyword>
<reference evidence="3 4" key="1">
    <citation type="journal article" date="2018" name="Sci. Rep.">
        <title>Raphidocelis subcapitata (=Pseudokirchneriella subcapitata) provides an insight into genome evolution and environmental adaptations in the Sphaeropleales.</title>
        <authorList>
            <person name="Suzuki S."/>
            <person name="Yamaguchi H."/>
            <person name="Nakajima N."/>
            <person name="Kawachi M."/>
        </authorList>
    </citation>
    <scope>NUCLEOTIDE SEQUENCE [LARGE SCALE GENOMIC DNA]</scope>
    <source>
        <strain evidence="3 4">NIES-35</strain>
    </source>
</reference>
<dbReference type="InterPro" id="IPR004302">
    <property type="entry name" value="Cellulose/chitin-bd_N"/>
</dbReference>
<dbReference type="Pfam" id="PF03067">
    <property type="entry name" value="LPMO_10"/>
    <property type="match status" value="1"/>
</dbReference>
<evidence type="ECO:0000256" key="1">
    <source>
        <dbReference type="SAM" id="SignalP"/>
    </source>
</evidence>
<dbReference type="STRING" id="307507.A0A2V0NSE1"/>
<organism evidence="3 4">
    <name type="scientific">Raphidocelis subcapitata</name>
    <dbReference type="NCBI Taxonomy" id="307507"/>
    <lineage>
        <taxon>Eukaryota</taxon>
        <taxon>Viridiplantae</taxon>
        <taxon>Chlorophyta</taxon>
        <taxon>core chlorophytes</taxon>
        <taxon>Chlorophyceae</taxon>
        <taxon>CS clade</taxon>
        <taxon>Sphaeropleales</taxon>
        <taxon>Selenastraceae</taxon>
        <taxon>Raphidocelis</taxon>
    </lineage>
</organism>
<keyword evidence="1" id="KW-0732">Signal</keyword>
<dbReference type="AlphaFoldDB" id="A0A2V0NSE1"/>
<evidence type="ECO:0000313" key="4">
    <source>
        <dbReference type="Proteomes" id="UP000247498"/>
    </source>
</evidence>
<dbReference type="PROSITE" id="PS51257">
    <property type="entry name" value="PROKAR_LIPOPROTEIN"/>
    <property type="match status" value="1"/>
</dbReference>
<evidence type="ECO:0000259" key="2">
    <source>
        <dbReference type="Pfam" id="PF03067"/>
    </source>
</evidence>
<name>A0A2V0NSE1_9CHLO</name>
<comment type="caution">
    <text evidence="3">The sequence shown here is derived from an EMBL/GenBank/DDBJ whole genome shotgun (WGS) entry which is preliminary data.</text>
</comment>